<evidence type="ECO:0000256" key="1">
    <source>
        <dbReference type="SAM" id="MobiDB-lite"/>
    </source>
</evidence>
<dbReference type="Proteomes" id="UP000284706">
    <property type="component" value="Unassembled WGS sequence"/>
</dbReference>
<dbReference type="STRING" id="231916.A0A409WK50"/>
<organism evidence="2 3">
    <name type="scientific">Gymnopilus dilepis</name>
    <dbReference type="NCBI Taxonomy" id="231916"/>
    <lineage>
        <taxon>Eukaryota</taxon>
        <taxon>Fungi</taxon>
        <taxon>Dikarya</taxon>
        <taxon>Basidiomycota</taxon>
        <taxon>Agaricomycotina</taxon>
        <taxon>Agaricomycetes</taxon>
        <taxon>Agaricomycetidae</taxon>
        <taxon>Agaricales</taxon>
        <taxon>Agaricineae</taxon>
        <taxon>Hymenogastraceae</taxon>
        <taxon>Gymnopilus</taxon>
    </lineage>
</organism>
<dbReference type="InParanoid" id="A0A409WK50"/>
<reference evidence="2 3" key="1">
    <citation type="journal article" date="2018" name="Evol. Lett.">
        <title>Horizontal gene cluster transfer increased hallucinogenic mushroom diversity.</title>
        <authorList>
            <person name="Reynolds H.T."/>
            <person name="Vijayakumar V."/>
            <person name="Gluck-Thaler E."/>
            <person name="Korotkin H.B."/>
            <person name="Matheny P.B."/>
            <person name="Slot J.C."/>
        </authorList>
    </citation>
    <scope>NUCLEOTIDE SEQUENCE [LARGE SCALE GENOMIC DNA]</scope>
    <source>
        <strain evidence="2 3">SRW20</strain>
    </source>
</reference>
<proteinExistence type="predicted"/>
<dbReference type="AlphaFoldDB" id="A0A409WK50"/>
<dbReference type="PANTHER" id="PTHR31252">
    <property type="entry name" value="DUF4419 DOMAIN-CONTAINING PROTEIN"/>
    <property type="match status" value="1"/>
</dbReference>
<dbReference type="EMBL" id="NHYE01005032">
    <property type="protein sequence ID" value="PPQ78872.1"/>
    <property type="molecule type" value="Genomic_DNA"/>
</dbReference>
<feature type="non-terminal residue" evidence="2">
    <location>
        <position position="456"/>
    </location>
</feature>
<gene>
    <name evidence="2" type="ORF">CVT26_011835</name>
</gene>
<dbReference type="OrthoDB" id="9978173at2759"/>
<evidence type="ECO:0000313" key="3">
    <source>
        <dbReference type="Proteomes" id="UP000284706"/>
    </source>
</evidence>
<name>A0A409WK50_9AGAR</name>
<dbReference type="InterPro" id="IPR025533">
    <property type="entry name" value="DUF4419"/>
</dbReference>
<accession>A0A409WK50</accession>
<feature type="region of interest" description="Disordered" evidence="1">
    <location>
        <begin position="420"/>
        <end position="456"/>
    </location>
</feature>
<comment type="caution">
    <text evidence="2">The sequence shown here is derived from an EMBL/GenBank/DDBJ whole genome shotgun (WGS) entry which is preliminary data.</text>
</comment>
<dbReference type="PANTHER" id="PTHR31252:SF11">
    <property type="entry name" value="DUF4419 DOMAIN-CONTAINING PROTEIN"/>
    <property type="match status" value="1"/>
</dbReference>
<feature type="compositionally biased region" description="Basic and acidic residues" evidence="1">
    <location>
        <begin position="432"/>
        <end position="444"/>
    </location>
</feature>
<sequence>MPVTFKVARVEARPVFKSHEPVDSPEELLNTHVSKAGHDRDYVFDEKAPQIPRVNVLQSTFHGQSFDRVDIRSERNGFVQAVTHAYNRHHHLVFRLASSYLFLTILSDSVNDVTIRPDDVWIAILSQLNIYINKHSERLRHLFVAHDGRRKLTILAAGTRHTADFAGLAVQMTELIDRNIVDADLKAWMLPDFSTTTPNDVVVCSVMMMATMKNYFEYEMTMCGLPSVTLEGEKADYQKIHSRLSKLESLFPGSTDPEITAWLALLRPVIQRFVSSFDMCPSSAHSPYPTATKSTIDFWNRVSHAYSLGSGTQYLSGWITAFCVWDSEGKWQAAPRTKPVKMFDGSLKYHPKLVLDGVQYPSIDSADIPVGFCQVDVRVLDELGEMDSVMVAGHMANLISGKNKDTLSPLPCWFVYAKPGASKQPISTPKTMTEEKGREQKRPDLASYKTKPCARD</sequence>
<keyword evidence="3" id="KW-1185">Reference proteome</keyword>
<evidence type="ECO:0000313" key="2">
    <source>
        <dbReference type="EMBL" id="PPQ78872.1"/>
    </source>
</evidence>
<dbReference type="Pfam" id="PF14388">
    <property type="entry name" value="DUF4419"/>
    <property type="match status" value="1"/>
</dbReference>
<protein>
    <submittedName>
        <fullName evidence="2">Uncharacterized protein</fullName>
    </submittedName>
</protein>